<feature type="region of interest" description="Disordered" evidence="1">
    <location>
        <begin position="787"/>
        <end position="810"/>
    </location>
</feature>
<dbReference type="RefSeq" id="XP_048134371.1">
    <property type="nucleotide sequence ID" value="XM_048278414.1"/>
</dbReference>
<evidence type="ECO:0000256" key="1">
    <source>
        <dbReference type="SAM" id="MobiDB-lite"/>
    </source>
</evidence>
<feature type="region of interest" description="Disordered" evidence="1">
    <location>
        <begin position="574"/>
        <end position="593"/>
    </location>
</feature>
<feature type="compositionally biased region" description="Basic and acidic residues" evidence="1">
    <location>
        <begin position="1"/>
        <end position="10"/>
    </location>
</feature>
<feature type="region of interest" description="Disordered" evidence="1">
    <location>
        <begin position="1291"/>
        <end position="1353"/>
    </location>
</feature>
<dbReference type="GeneID" id="115749915"/>
<dbReference type="RefSeq" id="XP_048134372.1">
    <property type="nucleotide sequence ID" value="XM_048278415.1"/>
</dbReference>
<name>A0ABM3HCR6_9MYRT</name>
<dbReference type="PANTHER" id="PTHR34536">
    <property type="entry name" value="DENTIN SIALOPHOSPHOPROTEIN-LIKE PROTEIN"/>
    <property type="match status" value="1"/>
</dbReference>
<dbReference type="PANTHER" id="PTHR34536:SF4">
    <property type="entry name" value="BTZ DOMAIN-CONTAINING PROTEIN"/>
    <property type="match status" value="1"/>
</dbReference>
<feature type="compositionally biased region" description="Basic and acidic residues" evidence="1">
    <location>
        <begin position="792"/>
        <end position="806"/>
    </location>
</feature>
<evidence type="ECO:0000313" key="2">
    <source>
        <dbReference type="Proteomes" id="UP000827889"/>
    </source>
</evidence>
<gene>
    <name evidence="3 4" type="primary">LOC115749915</name>
</gene>
<keyword evidence="2" id="KW-1185">Reference proteome</keyword>
<organism evidence="2 4">
    <name type="scientific">Rhodamnia argentea</name>
    <dbReference type="NCBI Taxonomy" id="178133"/>
    <lineage>
        <taxon>Eukaryota</taxon>
        <taxon>Viridiplantae</taxon>
        <taxon>Streptophyta</taxon>
        <taxon>Embryophyta</taxon>
        <taxon>Tracheophyta</taxon>
        <taxon>Spermatophyta</taxon>
        <taxon>Magnoliopsida</taxon>
        <taxon>eudicotyledons</taxon>
        <taxon>Gunneridae</taxon>
        <taxon>Pentapetalae</taxon>
        <taxon>rosids</taxon>
        <taxon>malvids</taxon>
        <taxon>Myrtales</taxon>
        <taxon>Myrtaceae</taxon>
        <taxon>Myrtoideae</taxon>
        <taxon>Myrteae</taxon>
        <taxon>Australasian group</taxon>
        <taxon>Rhodamnia</taxon>
    </lineage>
</organism>
<accession>A0ABM3HCR6</accession>
<feature type="region of interest" description="Disordered" evidence="1">
    <location>
        <begin position="1242"/>
        <end position="1275"/>
    </location>
</feature>
<feature type="region of interest" description="Disordered" evidence="1">
    <location>
        <begin position="992"/>
        <end position="1045"/>
    </location>
</feature>
<feature type="region of interest" description="Disordered" evidence="1">
    <location>
        <begin position="1"/>
        <end position="126"/>
    </location>
</feature>
<sequence length="1353" mass="148108">MPVSESKETGVRSAAPPSINYGAGIPIKKRRFPFVRPPSPPPKEPSLPPPPKEPSPPPPPPPKEPSPPPPPKEPSPPPKEPSPPPHEPSPPPHEPSLPEKIDEQLPMGHAASFQGSVPSSSGVVAAPGSEKQYSNIIEANVGDISVGEQDSLKEKNDCMDKGTFELSTAVVQEPMSMFASGSSYDKNRTDKPMKDENLVRHDRMLGRSDLPMALSESCHLIVEGSCTKHKLEVDDKSGKSVASSMLEAGVAWQKSEGTCLDQDKFENISLDLSLTDEKSSPSTGDGKRSNSDAPILCANRSNWDLNTTMDAWEDSVSDSVCASADSVYGGMNATDGNHDMKPSTHLPGKSLEHKSMGSECKGGALSMSSRAIGDNFMSENSLNLGLQPPFLQSDLFQEPLSSASIHAGVKYPQMLASTCKLNVVAPVIVKSEPVVESVKQSFGILKTADSRTVKCESSDEQFPEAHGSPVCATLQTVNSRSIKAEPGCEGMEASRTNEGACLRSCEQTSNGSELCSLVKQAGDTNHLLETESCPSESAVDRGMVGTSEHHAEEVRHDEESSQVREASENGIKIGSNTITTNIGPGSSELPSSMESAPEAENTEIAHYHERGFKATDKSPSSLKENAEDAASDGEKIEISACMMEEDCYDSEYDSDGNLGPSVAVDGEHFHRDDNEYEDGEVREQVLLSTSAGHTGKTEVENVGNCVSEHNRIDFGKSSCYDCAAQPSEGDDARAQVDGQMSENLMTVYSTANVDDNQKSADEVPHLQESSPIETVAVNSEMTSLVNTTGKNVLDDSVSRSPSKDLGSDPSYSEAIKLRPVVVTTTNSVDEEAAKTDSIVSAGNGDETDAGLPKAEASLNSEIVSKDGISEGNKRRIINLSRSNVSSPDKARSIPDRSTLCAGRKRLPDIALEGDKALRGRDGYRDDGFNKFPRERNQDMFSRNSRSNFARDRGRVSYDISGNWDSEQELGPKVYNGFSEFRPSRYNFRNYNGATEDGVGGARRGGRRLLTDEGPNFRHLPSRRRSPGGRDGPAARGQPMVGGIPRNISPARCIDVSDSEIVGLRHGNKFMRDFQDDNMEPIFACQSSYGETDGFIRGDRNITSFKGKVFPHVRSKSPLRLSRSPVEWSPRRRSPEGFGGHPPLTHRRSPALYRRNRMRSPERTCFHGEMMIRRRNSPPYATQPLDELREMNSGRDHGFPRPIMSNRSPSGRISLRNRRYDIINSRERTHGEYFGVHMRSSRFHELGGDGDTDERRRLGEKHGPVRHFRPYGANGESFMYNADEASRSYRLCPEDDPAYHKRGSSREPQLDRRNKNRAGDVHKARTVDEQEGNHRHGGLSDEFDDASRSKRKRF</sequence>
<feature type="compositionally biased region" description="Basic and acidic residues" evidence="1">
    <location>
        <begin position="1303"/>
        <end position="1333"/>
    </location>
</feature>
<feature type="compositionally biased region" description="Pro residues" evidence="1">
    <location>
        <begin position="35"/>
        <end position="95"/>
    </location>
</feature>
<feature type="compositionally biased region" description="Basic and acidic residues" evidence="1">
    <location>
        <begin position="1242"/>
        <end position="1262"/>
    </location>
</feature>
<reference evidence="3 4" key="1">
    <citation type="submission" date="2025-05" db="UniProtKB">
        <authorList>
            <consortium name="RefSeq"/>
        </authorList>
    </citation>
    <scope>IDENTIFICATION</scope>
    <source>
        <tissue evidence="3 4">Leaf</tissue>
    </source>
</reference>
<dbReference type="Proteomes" id="UP000827889">
    <property type="component" value="Chromosome 5"/>
</dbReference>
<evidence type="ECO:0000313" key="4">
    <source>
        <dbReference type="RefSeq" id="XP_048134372.1"/>
    </source>
</evidence>
<protein>
    <submittedName>
        <fullName evidence="3 4">Uncharacterized protein LOC115749915 isoform X1</fullName>
    </submittedName>
</protein>
<proteinExistence type="predicted"/>
<evidence type="ECO:0000313" key="3">
    <source>
        <dbReference type="RefSeq" id="XP_048134371.1"/>
    </source>
</evidence>
<dbReference type="PRINTS" id="PR01217">
    <property type="entry name" value="PRICHEXTENSN"/>
</dbReference>
<feature type="region of interest" description="Disordered" evidence="1">
    <location>
        <begin position="1123"/>
        <end position="1147"/>
    </location>
</feature>
<feature type="compositionally biased region" description="Low complexity" evidence="1">
    <location>
        <begin position="115"/>
        <end position="126"/>
    </location>
</feature>